<accession>A0A9P6C790</accession>
<dbReference type="EMBL" id="MU151052">
    <property type="protein sequence ID" value="KAF9454866.1"/>
    <property type="molecule type" value="Genomic_DNA"/>
</dbReference>
<proteinExistence type="predicted"/>
<evidence type="ECO:0000313" key="2">
    <source>
        <dbReference type="EMBL" id="KAF9454866.1"/>
    </source>
</evidence>
<feature type="region of interest" description="Disordered" evidence="1">
    <location>
        <begin position="1"/>
        <end position="22"/>
    </location>
</feature>
<name>A0A9P6C790_9AGAR</name>
<evidence type="ECO:0000256" key="1">
    <source>
        <dbReference type="SAM" id="MobiDB-lite"/>
    </source>
</evidence>
<keyword evidence="3" id="KW-1185">Reference proteome</keyword>
<sequence length="158" mass="18370">MKPRPSDTHIGPTYRPSFDIHNPNPSMPNYLTVRHKSSPDLADRYFGVYISHTEVARWVYRLTGCRDCTLQWALDKIEEFLAVPENNPYNYQITFAGPLSDPPQFLLYDHVEPPPTATEDVPKRKDGGRMIRWLRSQGLKRKGLKRYKVTILSARVVW</sequence>
<protein>
    <submittedName>
        <fullName evidence="2">Uncharacterized protein</fullName>
    </submittedName>
</protein>
<organism evidence="2 3">
    <name type="scientific">Macrolepiota fuliginosa MF-IS2</name>
    <dbReference type="NCBI Taxonomy" id="1400762"/>
    <lineage>
        <taxon>Eukaryota</taxon>
        <taxon>Fungi</taxon>
        <taxon>Dikarya</taxon>
        <taxon>Basidiomycota</taxon>
        <taxon>Agaricomycotina</taxon>
        <taxon>Agaricomycetes</taxon>
        <taxon>Agaricomycetidae</taxon>
        <taxon>Agaricales</taxon>
        <taxon>Agaricineae</taxon>
        <taxon>Agaricaceae</taxon>
        <taxon>Macrolepiota</taxon>
    </lineage>
</organism>
<reference evidence="2" key="1">
    <citation type="submission" date="2020-11" db="EMBL/GenBank/DDBJ databases">
        <authorList>
            <consortium name="DOE Joint Genome Institute"/>
            <person name="Ahrendt S."/>
            <person name="Riley R."/>
            <person name="Andreopoulos W."/>
            <person name="Labutti K."/>
            <person name="Pangilinan J."/>
            <person name="Ruiz-Duenas F.J."/>
            <person name="Barrasa J.M."/>
            <person name="Sanchez-Garcia M."/>
            <person name="Camarero S."/>
            <person name="Miyauchi S."/>
            <person name="Serrano A."/>
            <person name="Linde D."/>
            <person name="Babiker R."/>
            <person name="Drula E."/>
            <person name="Ayuso-Fernandez I."/>
            <person name="Pacheco R."/>
            <person name="Padilla G."/>
            <person name="Ferreira P."/>
            <person name="Barriuso J."/>
            <person name="Kellner H."/>
            <person name="Castanera R."/>
            <person name="Alfaro M."/>
            <person name="Ramirez L."/>
            <person name="Pisabarro A.G."/>
            <person name="Kuo A."/>
            <person name="Tritt A."/>
            <person name="Lipzen A."/>
            <person name="He G."/>
            <person name="Yan M."/>
            <person name="Ng V."/>
            <person name="Cullen D."/>
            <person name="Martin F."/>
            <person name="Rosso M.-N."/>
            <person name="Henrissat B."/>
            <person name="Hibbett D."/>
            <person name="Martinez A.T."/>
            <person name="Grigoriev I.V."/>
        </authorList>
    </citation>
    <scope>NUCLEOTIDE SEQUENCE</scope>
    <source>
        <strain evidence="2">MF-IS2</strain>
    </source>
</reference>
<comment type="caution">
    <text evidence="2">The sequence shown here is derived from an EMBL/GenBank/DDBJ whole genome shotgun (WGS) entry which is preliminary data.</text>
</comment>
<dbReference type="AlphaFoldDB" id="A0A9P6C790"/>
<evidence type="ECO:0000313" key="3">
    <source>
        <dbReference type="Proteomes" id="UP000807342"/>
    </source>
</evidence>
<gene>
    <name evidence="2" type="ORF">P691DRAFT_827302</name>
</gene>
<dbReference type="Proteomes" id="UP000807342">
    <property type="component" value="Unassembled WGS sequence"/>
</dbReference>